<dbReference type="InterPro" id="IPR009078">
    <property type="entry name" value="Ferritin-like_SF"/>
</dbReference>
<evidence type="ECO:0000313" key="2">
    <source>
        <dbReference type="EMBL" id="CEP64503.1"/>
    </source>
</evidence>
<dbReference type="RefSeq" id="XP_022630709.1">
    <property type="nucleotide sequence ID" value="XM_022774021.1"/>
</dbReference>
<keyword evidence="3" id="KW-1185">Reference proteome</keyword>
<dbReference type="HOGENOM" id="CLU_029630_0_0_1"/>
<dbReference type="GeneID" id="34688056"/>
<dbReference type="OrthoDB" id="1001765at2759"/>
<dbReference type="AlphaFoldDB" id="A0A0C7N309"/>
<protein>
    <submittedName>
        <fullName evidence="2">LALA0S12e00276g1_1</fullName>
    </submittedName>
</protein>
<accession>A0A0C7N309</accession>
<dbReference type="Gene3D" id="1.20.1260.10">
    <property type="match status" value="1"/>
</dbReference>
<name>A0A0C7N309_9SACH</name>
<gene>
    <name evidence="2" type="ORF">LALA0_S12e00276g</name>
</gene>
<reference evidence="2 3" key="1">
    <citation type="submission" date="2014-12" db="EMBL/GenBank/DDBJ databases">
        <authorList>
            <person name="Neuveglise Cecile"/>
        </authorList>
    </citation>
    <scope>NUCLEOTIDE SEQUENCE [LARGE SCALE GENOMIC DNA]</scope>
    <source>
        <strain evidence="2 3">CBS 12615</strain>
    </source>
</reference>
<feature type="chain" id="PRO_5002195445" evidence="1">
    <location>
        <begin position="21"/>
        <end position="307"/>
    </location>
</feature>
<dbReference type="InterPro" id="IPR012347">
    <property type="entry name" value="Ferritin-like"/>
</dbReference>
<evidence type="ECO:0000313" key="3">
    <source>
        <dbReference type="Proteomes" id="UP000054304"/>
    </source>
</evidence>
<feature type="signal peptide" evidence="1">
    <location>
        <begin position="1"/>
        <end position="20"/>
    </location>
</feature>
<dbReference type="EMBL" id="LN736371">
    <property type="protein sequence ID" value="CEP64503.1"/>
    <property type="molecule type" value="Genomic_DNA"/>
</dbReference>
<dbReference type="CDD" id="cd00657">
    <property type="entry name" value="Ferritin_like"/>
    <property type="match status" value="1"/>
</dbReference>
<dbReference type="STRING" id="1245769.A0A0C7N309"/>
<proteinExistence type="predicted"/>
<sequence length="307" mass="32827">MYSFVRLSLNLLSLFAWASSSPLFKRDNTDIDILQFALTLEHLENAFYKQALSKWSANDFAGANFSSNFYTQLQYIVHDEEEHMVFLEQTIRAAGANPVQACTYNLPFTTPADFVASLATFEGVGTSAYLGAAPLLSSKQYLTAAAAIMSTEAIHEAAARNAIGEIPMANPFATPLSGNAIYSIASKFIQSCPSSNAKLPFHTYPGLNLTQSSPLSVNSSITLASQGSLSNSTQIYVTFVSGLQIISVTGRASGNSVSATVPQQISGQSYVFLTGGNSSNLTDSNILYGPAIIEVTPSNHTYNASSY</sequence>
<dbReference type="InterPro" id="IPR052965">
    <property type="entry name" value="Pigment-catalase-like"/>
</dbReference>
<organism evidence="2 3">
    <name type="scientific">Lachancea lanzarotensis</name>
    <dbReference type="NCBI Taxonomy" id="1245769"/>
    <lineage>
        <taxon>Eukaryota</taxon>
        <taxon>Fungi</taxon>
        <taxon>Dikarya</taxon>
        <taxon>Ascomycota</taxon>
        <taxon>Saccharomycotina</taxon>
        <taxon>Saccharomycetes</taxon>
        <taxon>Saccharomycetales</taxon>
        <taxon>Saccharomycetaceae</taxon>
        <taxon>Lachancea</taxon>
    </lineage>
</organism>
<dbReference type="Proteomes" id="UP000054304">
    <property type="component" value="Unassembled WGS sequence"/>
</dbReference>
<dbReference type="PANTHER" id="PTHR31694:SF26">
    <property type="entry name" value="OS05G0151100 PROTEIN"/>
    <property type="match status" value="1"/>
</dbReference>
<dbReference type="Pfam" id="PF13668">
    <property type="entry name" value="Ferritin_2"/>
    <property type="match status" value="1"/>
</dbReference>
<keyword evidence="1" id="KW-0732">Signal</keyword>
<dbReference type="PANTHER" id="PTHR31694">
    <property type="entry name" value="DESICCATION-LIKE PROTEIN"/>
    <property type="match status" value="1"/>
</dbReference>
<evidence type="ECO:0000256" key="1">
    <source>
        <dbReference type="SAM" id="SignalP"/>
    </source>
</evidence>
<dbReference type="SUPFAM" id="SSF47240">
    <property type="entry name" value="Ferritin-like"/>
    <property type="match status" value="1"/>
</dbReference>